<name>A0A8D8LX61_9HEMI</name>
<evidence type="ECO:0000256" key="4">
    <source>
        <dbReference type="ARBA" id="ARBA00022801"/>
    </source>
</evidence>
<dbReference type="InterPro" id="IPR014001">
    <property type="entry name" value="Helicase_ATP-bd"/>
</dbReference>
<dbReference type="InterPro" id="IPR011545">
    <property type="entry name" value="DEAD/DEAH_box_helicase_dom"/>
</dbReference>
<evidence type="ECO:0000256" key="8">
    <source>
        <dbReference type="SAM" id="MobiDB-lite"/>
    </source>
</evidence>
<comment type="subcellular location">
    <subcellularLocation>
        <location evidence="1">Nucleus</location>
    </subcellularLocation>
</comment>
<dbReference type="InterPro" id="IPR001650">
    <property type="entry name" value="Helicase_C-like"/>
</dbReference>
<dbReference type="CDD" id="cd12091">
    <property type="entry name" value="FANCM_ID"/>
    <property type="match status" value="1"/>
</dbReference>
<dbReference type="GO" id="GO:0005524">
    <property type="term" value="F:ATP binding"/>
    <property type="evidence" value="ECO:0007669"/>
    <property type="project" value="UniProtKB-KW"/>
</dbReference>
<feature type="region of interest" description="Disordered" evidence="8">
    <location>
        <begin position="1404"/>
        <end position="1432"/>
    </location>
</feature>
<dbReference type="PANTHER" id="PTHR14025:SF20">
    <property type="entry name" value="FANCONI ANEMIA GROUP M PROTEIN"/>
    <property type="match status" value="1"/>
</dbReference>
<evidence type="ECO:0000259" key="9">
    <source>
        <dbReference type="PROSITE" id="PS51192"/>
    </source>
</evidence>
<feature type="compositionally biased region" description="Polar residues" evidence="8">
    <location>
        <begin position="1793"/>
        <end position="1819"/>
    </location>
</feature>
<feature type="compositionally biased region" description="Basic residues" evidence="8">
    <location>
        <begin position="1830"/>
        <end position="1843"/>
    </location>
</feature>
<feature type="region of interest" description="Disordered" evidence="8">
    <location>
        <begin position="620"/>
        <end position="660"/>
    </location>
</feature>
<dbReference type="GO" id="GO:0043138">
    <property type="term" value="F:3'-5' DNA helicase activity"/>
    <property type="evidence" value="ECO:0007669"/>
    <property type="project" value="InterPro"/>
</dbReference>
<dbReference type="InterPro" id="IPR044749">
    <property type="entry name" value="FANCM_DEXDc"/>
</dbReference>
<dbReference type="CDD" id="cd18033">
    <property type="entry name" value="DEXDc_FANCM"/>
    <property type="match status" value="1"/>
</dbReference>
<evidence type="ECO:0000256" key="1">
    <source>
        <dbReference type="ARBA" id="ARBA00004123"/>
    </source>
</evidence>
<feature type="compositionally biased region" description="Polar residues" evidence="8">
    <location>
        <begin position="1404"/>
        <end position="1428"/>
    </location>
</feature>
<dbReference type="GO" id="GO:0005634">
    <property type="term" value="C:nucleus"/>
    <property type="evidence" value="ECO:0007669"/>
    <property type="project" value="UniProtKB-SubCell"/>
</dbReference>
<feature type="compositionally biased region" description="Acidic residues" evidence="8">
    <location>
        <begin position="1864"/>
        <end position="1880"/>
    </location>
</feature>
<keyword evidence="3" id="KW-0547">Nucleotide-binding</keyword>
<sequence>MAEAMHTEDSDADEEDDKAMIEQIKRDSLKQLEEAENKNNVTENHNISVTDIFYEGDDAKGFFLSSGKTYIYPTNYPIRDYQRNIVHSCLFENTLVSLPTGLGKTFIAAVVMYNFYRWYPRGKIVFMAPTRPLVSQQMRACYDIMGIPMEDTIELQGNTVVAARKKEWNEKRVFYVTPQTIDNDLKSGVFNPEHLKCLVIDEAHRATKNYAYCQVVQQLREANIKFRVIALSATPGREIQDVINLIQKLGIAKLELRSENSIDIVPYTHTKKIDSVQVPLSDLVLKVREEFLKIIDKYTRSLKQNKVLVGNTGTLTKFLVMLAKDKYVKTKAQFPHINRDLDRMIQRDFHVTHSLASALENLTTYGLRAFYNNLVEVSKEDGSCPILGKDNDLQELLQQLKPKLDINIMSNDYAWSHLKFIRLQEILETHFKSYADSGETTKVIIFANFRVVVAEIYDVLKSLEPMVKASMFVGQSSGVTQQEQKEIMRKFREGEFNTLIATSVGEEGLDIGEIDLVICFDSQKSPIKLVQRLGRTGRKRNGRCVFLLTQGREAQNFTTSMQTCKSYVEKIINNKSIYASLAKNGPRMIPAHVNPTIQCLHIVVKERKTPAKMTKKKAKELEKANKKSKQSLDLNRNSEVGAKSTKTNVKKSKKQPVPTTPVNDIRTCFENIAKKKKTFVDFFTQSSGEPAPPIEEEVVIVQDQLSEFEQMFAKITTWAEECANKEEFILNEEFFDFMDNFMIDDADETPVDVMDVDELLDTEDRMFCDMHEGYNLDLQTNATKTEAKSSEISTQQRPKSPDLSNSFAMDFIPHVFSPYEQNHNALQNQETPKAAQCVSPIPQKQENSFHNNMKGIEGFEEEILDDGNDDVFLNINSLVSNVSVRTYPSQRLPDKNMRASPILTKYNEEACSNDNTTRGQPMKRIDEYFPFKQQDNFTIRPLDTNAKDCPLDSNILNQKPTDNSIYQSVDELFASDEEATPPLVENNNIRSYFVSEHEIKDCGVGEGCVEPMSIWDLFEDSPEDEDNENDVRNEPEHQNYIRNGPEKLVNSESNYQKNQNFSQLGSRIINDTPGRNIEQFKNIEDGPCASTPMIPKNRDIQANKTTQLDKQVVPNDNRASPDLLEDIFAKKNAITTSSIKKASPFTPKQKMSQFFQSPDVSEIKSQAIKSTAKAAVKINLESKFNSSNTRKAFPPNKTPENFFKTQNRSISPSCEIIFDSDSDEDMEPVVAKVGSTLTSLDGSNMFTVTQLVDMACERERKLKESLTSHVENRISGKAASHEQSGMKRNGLKQNCLDQIIDFSPDFKTCAMKQNLSNKENLLKTSRKLDGMDIVDTSDDDLLLDCLQSSQTNDKSLIHSYVSTRHLAQTKPKLPQGSVLSKLSYVEENQIIVDPILNLSYVQENQRNENPSSSVKQVPNQAKPNVNHSSSDEDFEFFIPKRNPKKDPLNAPKSPLLLSKVKSKPKLKFQKPGEMSCNSNAKKNATSKLSNLSLEDSAEQLDHLIALGDEEDELFELTNNTKATNRFVSNEKTVKTTFPKPSLRTPFISSENSKLQSCSRTLFTTSQTSKAQSGTSCQSNKPAVFNQPAPSTSKVLPKKLSAIKKPPPMILNRTPPPPPTQPSQAAMSATSQPAMSSLETEFGGMTDAQFEEWLKNMNKEENGASDVNEPSEPVTSQYFQSTNRHSNMPRVQDVLMGNRAKQLSGLSQRVAVSQTRGTKSTLTKREKENFNRVREVNVSLIDKSNVSLNNSIHSLNKSNSSNSITCISSEDDDDLYFFRTTGNNDNRTKPVRNNDLSNKPHINTRPTNTNFRITETTSKPISRARNDKNGSKKRKNPTKKKSKKSANPYIEVEADVSVVEGEAMSSDDDLTNSSEDEMDSSFIDDEQERDETMAVYLKSVRSPSQHGPANAKFKIPVLSDTVLDMDVYSQAVAPDRTEYLNDSFCVSDEALSDRSEAAEASLLELAEARLEAERKMKKKKGREGVGGEVKQRRRVVQMISSSDEE</sequence>
<feature type="region of interest" description="Disordered" evidence="8">
    <location>
        <begin position="1569"/>
        <end position="1634"/>
    </location>
</feature>
<dbReference type="FunFam" id="3.40.50.300:FF:000861">
    <property type="entry name" value="Fanconi anemia, complementation group M"/>
    <property type="match status" value="1"/>
</dbReference>
<dbReference type="EMBL" id="HBUF01041658">
    <property type="protein sequence ID" value="CAG6618290.1"/>
    <property type="molecule type" value="Transcribed_RNA"/>
</dbReference>
<dbReference type="GO" id="GO:0045003">
    <property type="term" value="P:double-strand break repair via synthesis-dependent strand annealing"/>
    <property type="evidence" value="ECO:0007669"/>
    <property type="project" value="TreeGrafter"/>
</dbReference>
<protein>
    <submittedName>
        <fullName evidence="11">Fanconi anemia group M protein</fullName>
    </submittedName>
</protein>
<dbReference type="SUPFAM" id="SSF52540">
    <property type="entry name" value="P-loop containing nucleoside triphosphate hydrolases"/>
    <property type="match status" value="1"/>
</dbReference>
<reference evidence="11" key="1">
    <citation type="submission" date="2021-05" db="EMBL/GenBank/DDBJ databases">
        <authorList>
            <person name="Alioto T."/>
            <person name="Alioto T."/>
            <person name="Gomez Garrido J."/>
        </authorList>
    </citation>
    <scope>NUCLEOTIDE SEQUENCE</scope>
</reference>
<dbReference type="SMART" id="SM00487">
    <property type="entry name" value="DEXDc"/>
    <property type="match status" value="1"/>
</dbReference>
<proteinExistence type="inferred from homology"/>
<evidence type="ECO:0000256" key="2">
    <source>
        <dbReference type="ARBA" id="ARBA00009889"/>
    </source>
</evidence>
<dbReference type="Pfam" id="PF00270">
    <property type="entry name" value="DEAD"/>
    <property type="match status" value="1"/>
</dbReference>
<evidence type="ECO:0000256" key="5">
    <source>
        <dbReference type="ARBA" id="ARBA00022806"/>
    </source>
</evidence>
<feature type="domain" description="Helicase C-terminal" evidence="10">
    <location>
        <begin position="422"/>
        <end position="585"/>
    </location>
</feature>
<feature type="region of interest" description="Disordered" evidence="8">
    <location>
        <begin position="779"/>
        <end position="804"/>
    </location>
</feature>
<dbReference type="InterPro" id="IPR039686">
    <property type="entry name" value="FANCM/Mph1-like_ID"/>
</dbReference>
<feature type="region of interest" description="Disordered" evidence="8">
    <location>
        <begin position="1780"/>
        <end position="1851"/>
    </location>
</feature>
<dbReference type="InterPro" id="IPR027417">
    <property type="entry name" value="P-loop_NTPase"/>
</dbReference>
<evidence type="ECO:0000256" key="6">
    <source>
        <dbReference type="ARBA" id="ARBA00022840"/>
    </source>
</evidence>
<keyword evidence="5" id="KW-0347">Helicase</keyword>
<dbReference type="PANTHER" id="PTHR14025">
    <property type="entry name" value="FANCONI ANEMIA GROUP M FANCM FAMILY MEMBER"/>
    <property type="match status" value="1"/>
</dbReference>
<dbReference type="GO" id="GO:0009378">
    <property type="term" value="F:four-way junction helicase activity"/>
    <property type="evidence" value="ECO:0007669"/>
    <property type="project" value="TreeGrafter"/>
</dbReference>
<dbReference type="PROSITE" id="PS51194">
    <property type="entry name" value="HELICASE_CTER"/>
    <property type="match status" value="1"/>
</dbReference>
<dbReference type="PROSITE" id="PS51192">
    <property type="entry name" value="HELICASE_ATP_BIND_1"/>
    <property type="match status" value="1"/>
</dbReference>
<dbReference type="GO" id="GO:0036297">
    <property type="term" value="P:interstrand cross-link repair"/>
    <property type="evidence" value="ECO:0007669"/>
    <property type="project" value="TreeGrafter"/>
</dbReference>
<feature type="region of interest" description="Disordered" evidence="8">
    <location>
        <begin position="1861"/>
        <end position="1880"/>
    </location>
</feature>
<evidence type="ECO:0000259" key="10">
    <source>
        <dbReference type="PROSITE" id="PS51194"/>
    </source>
</evidence>
<evidence type="ECO:0000313" key="11">
    <source>
        <dbReference type="EMBL" id="CAG6618290.1"/>
    </source>
</evidence>
<evidence type="ECO:0000256" key="3">
    <source>
        <dbReference type="ARBA" id="ARBA00022741"/>
    </source>
</evidence>
<feature type="compositionally biased region" description="Polar residues" evidence="8">
    <location>
        <begin position="1569"/>
        <end position="1580"/>
    </location>
</feature>
<dbReference type="GO" id="GO:0000400">
    <property type="term" value="F:four-way junction DNA binding"/>
    <property type="evidence" value="ECO:0007669"/>
    <property type="project" value="TreeGrafter"/>
</dbReference>
<evidence type="ECO:0000256" key="7">
    <source>
        <dbReference type="ARBA" id="ARBA00023242"/>
    </source>
</evidence>
<feature type="region of interest" description="Disordered" evidence="8">
    <location>
        <begin position="1974"/>
        <end position="2004"/>
    </location>
</feature>
<dbReference type="Gene3D" id="3.40.50.300">
    <property type="entry name" value="P-loop containing nucleotide triphosphate hydrolases"/>
    <property type="match status" value="2"/>
</dbReference>
<comment type="similarity">
    <text evidence="2">Belongs to the DEAD box helicase family. DEAH subfamily. FANCM sub-subfamily.</text>
</comment>
<accession>A0A8D8LX61</accession>
<dbReference type="Pfam" id="PF00271">
    <property type="entry name" value="Helicase_C"/>
    <property type="match status" value="1"/>
</dbReference>
<dbReference type="GO" id="GO:0016787">
    <property type="term" value="F:hydrolase activity"/>
    <property type="evidence" value="ECO:0007669"/>
    <property type="project" value="UniProtKB-KW"/>
</dbReference>
<feature type="region of interest" description="Disordered" evidence="8">
    <location>
        <begin position="1"/>
        <end position="20"/>
    </location>
</feature>
<feature type="domain" description="Helicase ATP-binding" evidence="9">
    <location>
        <begin position="85"/>
        <end position="253"/>
    </location>
</feature>
<feature type="compositionally biased region" description="Pro residues" evidence="8">
    <location>
        <begin position="1604"/>
        <end position="1620"/>
    </location>
</feature>
<keyword evidence="6" id="KW-0067">ATP-binding</keyword>
<dbReference type="EMBL" id="HBUF01041659">
    <property type="protein sequence ID" value="CAG6618291.1"/>
    <property type="molecule type" value="Transcribed_RNA"/>
</dbReference>
<organism evidence="11">
    <name type="scientific">Cacopsylla melanoneura</name>
    <dbReference type="NCBI Taxonomy" id="428564"/>
    <lineage>
        <taxon>Eukaryota</taxon>
        <taxon>Metazoa</taxon>
        <taxon>Ecdysozoa</taxon>
        <taxon>Arthropoda</taxon>
        <taxon>Hexapoda</taxon>
        <taxon>Insecta</taxon>
        <taxon>Pterygota</taxon>
        <taxon>Neoptera</taxon>
        <taxon>Paraneoptera</taxon>
        <taxon>Hemiptera</taxon>
        <taxon>Sternorrhyncha</taxon>
        <taxon>Psylloidea</taxon>
        <taxon>Psyllidae</taxon>
        <taxon>Psyllinae</taxon>
        <taxon>Cacopsylla</taxon>
    </lineage>
</organism>
<feature type="compositionally biased region" description="Polar residues" evidence="8">
    <location>
        <begin position="1622"/>
        <end position="1634"/>
    </location>
</feature>
<keyword evidence="4" id="KW-0378">Hydrolase</keyword>
<dbReference type="SMART" id="SM00490">
    <property type="entry name" value="HELICc"/>
    <property type="match status" value="1"/>
</dbReference>
<keyword evidence="7" id="KW-0539">Nucleus</keyword>